<accession>A0A810QE74</accession>
<reference evidence="1" key="1">
    <citation type="submission" date="2020-09" db="EMBL/GenBank/DDBJ databases">
        <title>New species isolated from human feces.</title>
        <authorList>
            <person name="Kitahara M."/>
            <person name="Shigeno Y."/>
            <person name="Shime M."/>
            <person name="Matsumoto Y."/>
            <person name="Nakamura S."/>
            <person name="Motooka D."/>
            <person name="Fukuoka S."/>
            <person name="Nishikawa H."/>
            <person name="Benno Y."/>
        </authorList>
    </citation>
    <scope>NUCLEOTIDE SEQUENCE</scope>
    <source>
        <strain evidence="1">MM59</strain>
    </source>
</reference>
<organism evidence="1 2">
    <name type="scientific">Pusillibacter faecalis</name>
    <dbReference type="NCBI Taxonomy" id="2714358"/>
    <lineage>
        <taxon>Bacteria</taxon>
        <taxon>Bacillati</taxon>
        <taxon>Bacillota</taxon>
        <taxon>Clostridia</taxon>
        <taxon>Eubacteriales</taxon>
        <taxon>Oscillospiraceae</taxon>
        <taxon>Pusillibacter</taxon>
    </lineage>
</organism>
<proteinExistence type="predicted"/>
<dbReference type="EMBL" id="AP023420">
    <property type="protein sequence ID" value="BCK84166.1"/>
    <property type="molecule type" value="Genomic_DNA"/>
</dbReference>
<evidence type="ECO:0000313" key="2">
    <source>
        <dbReference type="Proteomes" id="UP000679848"/>
    </source>
</evidence>
<dbReference type="KEGG" id="pfaa:MM59RIKEN_14850"/>
<dbReference type="Proteomes" id="UP000679848">
    <property type="component" value="Chromosome"/>
</dbReference>
<name>A0A810QE74_9FIRM</name>
<protein>
    <submittedName>
        <fullName evidence="1">Uncharacterized protein</fullName>
    </submittedName>
</protein>
<dbReference type="RefSeq" id="WP_187030111.1">
    <property type="nucleotide sequence ID" value="NZ_AP023420.1"/>
</dbReference>
<dbReference type="AlphaFoldDB" id="A0A810QE74"/>
<keyword evidence="2" id="KW-1185">Reference proteome</keyword>
<gene>
    <name evidence="1" type="ORF">MM59RIKEN_14850</name>
</gene>
<sequence>MSTQNLKAHERKRRLLQAALSGRLDEARRFQYCPAAVQVPLAHVENHGEISRCSRQESRIRPVTALPWGLFTS</sequence>
<evidence type="ECO:0000313" key="1">
    <source>
        <dbReference type="EMBL" id="BCK84166.1"/>
    </source>
</evidence>